<dbReference type="EMBL" id="GBXM01064533">
    <property type="protein sequence ID" value="JAH44044.1"/>
    <property type="molecule type" value="Transcribed_RNA"/>
</dbReference>
<protein>
    <submittedName>
        <fullName evidence="1">Uncharacterized protein</fullName>
    </submittedName>
</protein>
<accession>A0A0E9SRQ5</accession>
<reference evidence="1" key="1">
    <citation type="submission" date="2014-11" db="EMBL/GenBank/DDBJ databases">
        <authorList>
            <person name="Amaro Gonzalez C."/>
        </authorList>
    </citation>
    <scope>NUCLEOTIDE SEQUENCE</scope>
</reference>
<organism evidence="1">
    <name type="scientific">Anguilla anguilla</name>
    <name type="common">European freshwater eel</name>
    <name type="synonym">Muraena anguilla</name>
    <dbReference type="NCBI Taxonomy" id="7936"/>
    <lineage>
        <taxon>Eukaryota</taxon>
        <taxon>Metazoa</taxon>
        <taxon>Chordata</taxon>
        <taxon>Craniata</taxon>
        <taxon>Vertebrata</taxon>
        <taxon>Euteleostomi</taxon>
        <taxon>Actinopterygii</taxon>
        <taxon>Neopterygii</taxon>
        <taxon>Teleostei</taxon>
        <taxon>Anguilliformes</taxon>
        <taxon>Anguillidae</taxon>
        <taxon>Anguilla</taxon>
    </lineage>
</organism>
<reference evidence="1" key="2">
    <citation type="journal article" date="2015" name="Fish Shellfish Immunol.">
        <title>Early steps in the European eel (Anguilla anguilla)-Vibrio vulnificus interaction in the gills: Role of the RtxA13 toxin.</title>
        <authorList>
            <person name="Callol A."/>
            <person name="Pajuelo D."/>
            <person name="Ebbesson L."/>
            <person name="Teles M."/>
            <person name="MacKenzie S."/>
            <person name="Amaro C."/>
        </authorList>
    </citation>
    <scope>NUCLEOTIDE SEQUENCE</scope>
</reference>
<proteinExistence type="predicted"/>
<name>A0A0E9SRQ5_ANGAN</name>
<evidence type="ECO:0000313" key="1">
    <source>
        <dbReference type="EMBL" id="JAH44044.1"/>
    </source>
</evidence>
<sequence length="27" mass="3282">MCNKKITLSYRFCRKLAYAFFTTYAIQ</sequence>
<dbReference type="AlphaFoldDB" id="A0A0E9SRQ5"/>